<evidence type="ECO:0000256" key="2">
    <source>
        <dbReference type="ARBA" id="ARBA00004496"/>
    </source>
</evidence>
<reference evidence="8 9" key="1">
    <citation type="journal article" date="2008" name="Nature">
        <title>The genome of Laccaria bicolor provides insights into mycorrhizal symbiosis.</title>
        <authorList>
            <person name="Martin F."/>
            <person name="Aerts A."/>
            <person name="Ahren D."/>
            <person name="Brun A."/>
            <person name="Danchin E.G.J."/>
            <person name="Duchaussoy F."/>
            <person name="Gibon J."/>
            <person name="Kohler A."/>
            <person name="Lindquist E."/>
            <person name="Pereda V."/>
            <person name="Salamov A."/>
            <person name="Shapiro H.J."/>
            <person name="Wuyts J."/>
            <person name="Blaudez D."/>
            <person name="Buee M."/>
            <person name="Brokstein P."/>
            <person name="Canbaeck B."/>
            <person name="Cohen D."/>
            <person name="Courty P.E."/>
            <person name="Coutinho P.M."/>
            <person name="Delaruelle C."/>
            <person name="Detter J.C."/>
            <person name="Deveau A."/>
            <person name="DiFazio S."/>
            <person name="Duplessis S."/>
            <person name="Fraissinet-Tachet L."/>
            <person name="Lucic E."/>
            <person name="Frey-Klett P."/>
            <person name="Fourrey C."/>
            <person name="Feussner I."/>
            <person name="Gay G."/>
            <person name="Grimwood J."/>
            <person name="Hoegger P.J."/>
            <person name="Jain P."/>
            <person name="Kilaru S."/>
            <person name="Labbe J."/>
            <person name="Lin Y.C."/>
            <person name="Legue V."/>
            <person name="Le Tacon F."/>
            <person name="Marmeisse R."/>
            <person name="Melayah D."/>
            <person name="Montanini B."/>
            <person name="Muratet M."/>
            <person name="Nehls U."/>
            <person name="Niculita-Hirzel H."/>
            <person name="Oudot-Le Secq M.P."/>
            <person name="Peter M."/>
            <person name="Quesneville H."/>
            <person name="Rajashekar B."/>
            <person name="Reich M."/>
            <person name="Rouhier N."/>
            <person name="Schmutz J."/>
            <person name="Yin T."/>
            <person name="Chalot M."/>
            <person name="Henrissat B."/>
            <person name="Kuees U."/>
            <person name="Lucas S."/>
            <person name="Van de Peer Y."/>
            <person name="Podila G.K."/>
            <person name="Polle A."/>
            <person name="Pukkila P.J."/>
            <person name="Richardson P.M."/>
            <person name="Rouze P."/>
            <person name="Sanders I.R."/>
            <person name="Stajich J.E."/>
            <person name="Tunlid A."/>
            <person name="Tuskan G."/>
            <person name="Grigoriev I.V."/>
        </authorList>
    </citation>
    <scope>NUCLEOTIDE SEQUENCE [LARGE SCALE GENOMIC DNA]</scope>
    <source>
        <strain evidence="9">S238N-H82 / ATCC MYA-4686</strain>
    </source>
</reference>
<evidence type="ECO:0000313" key="8">
    <source>
        <dbReference type="EMBL" id="EDR00048.1"/>
    </source>
</evidence>
<proteinExistence type="inferred from homology"/>
<keyword evidence="6" id="KW-0539">Nucleus</keyword>
<evidence type="ECO:0000256" key="5">
    <source>
        <dbReference type="ARBA" id="ARBA00022790"/>
    </source>
</evidence>
<keyword evidence="5" id="KW-0736">Signalosome</keyword>
<dbReference type="STRING" id="486041.B0DZ89"/>
<keyword evidence="4" id="KW-0963">Cytoplasm</keyword>
<dbReference type="InterPro" id="IPR000717">
    <property type="entry name" value="PCI_dom"/>
</dbReference>
<dbReference type="SMART" id="SM00088">
    <property type="entry name" value="PINT"/>
    <property type="match status" value="1"/>
</dbReference>
<dbReference type="InterPro" id="IPR036390">
    <property type="entry name" value="WH_DNA-bd_sf"/>
</dbReference>
<dbReference type="Pfam" id="PF10602">
    <property type="entry name" value="RPN7"/>
    <property type="match status" value="1"/>
</dbReference>
<dbReference type="Pfam" id="PF01399">
    <property type="entry name" value="PCI"/>
    <property type="match status" value="1"/>
</dbReference>
<feature type="domain" description="PCI" evidence="7">
    <location>
        <begin position="194"/>
        <end position="271"/>
    </location>
</feature>
<accession>B0DZ89</accession>
<dbReference type="HOGENOM" id="CLU_737835_0_0_1"/>
<dbReference type="InParanoid" id="B0DZ89"/>
<dbReference type="Gene3D" id="1.25.40.570">
    <property type="match status" value="1"/>
</dbReference>
<dbReference type="KEGG" id="lbc:LACBIDRAFT_314790"/>
<gene>
    <name evidence="8" type="ORF">LACBIDRAFT_314790</name>
</gene>
<evidence type="ECO:0000256" key="6">
    <source>
        <dbReference type="ARBA" id="ARBA00023242"/>
    </source>
</evidence>
<dbReference type="PANTHER" id="PTHR14145:SF2">
    <property type="entry name" value="COP9 SIGNALOSOME COMPLEX SUBUNIT 1"/>
    <property type="match status" value="1"/>
</dbReference>
<dbReference type="InterPro" id="IPR019585">
    <property type="entry name" value="Rpn7/CSN1"/>
</dbReference>
<name>B0DZ89_LACBS</name>
<comment type="similarity">
    <text evidence="3">Belongs to the CSN1 family.</text>
</comment>
<dbReference type="GO" id="GO:0005737">
    <property type="term" value="C:cytoplasm"/>
    <property type="evidence" value="ECO:0007669"/>
    <property type="project" value="UniProtKB-SubCell"/>
</dbReference>
<dbReference type="Proteomes" id="UP000001194">
    <property type="component" value="Unassembled WGS sequence"/>
</dbReference>
<dbReference type="GeneID" id="6084953"/>
<evidence type="ECO:0000313" key="9">
    <source>
        <dbReference type="Proteomes" id="UP000001194"/>
    </source>
</evidence>
<dbReference type="InterPro" id="IPR045135">
    <property type="entry name" value="Rpn7_N"/>
</dbReference>
<sequence length="375" mass="41387">MIKESIRSREFCTTSQYVLDMCLSILELMIEQRNYSHLTTYVFKADAALDSAASAAASSSNNGGDLAMATTAAGAAKKKGTLGSGSSAERDTYQSKLDLASALSYLGQANYEKAAQCFLKLGPAKDLGDWVGKLIAPGDIAIFGTLCALASFSRSAIKSRVLENSIFGAYIEQEPYIRELIEAYMNSDFKTVLELLSRYSAVVLYFQPFATIKLERMSAAFGWTVEEVEQQVVALIQSGAIQARVDSQNKILQAKKTDYRAELFARTIKAGKSMQATNRKLLLRMRLQQAELMIKPPKGSAHHSALTDFLQSVLFSLCIQIVLHTYSLERARSSFKHLCVQNGITQHSALIDFVQGSQDLLCIQNCTIYTHFNTR</sequence>
<evidence type="ECO:0000256" key="1">
    <source>
        <dbReference type="ARBA" id="ARBA00004123"/>
    </source>
</evidence>
<dbReference type="SUPFAM" id="SSF46785">
    <property type="entry name" value="Winged helix' DNA-binding domain"/>
    <property type="match status" value="1"/>
</dbReference>
<protein>
    <submittedName>
        <fullName evidence="8">Predicted protein</fullName>
    </submittedName>
</protein>
<evidence type="ECO:0000256" key="3">
    <source>
        <dbReference type="ARBA" id="ARBA00008793"/>
    </source>
</evidence>
<dbReference type="RefSeq" id="XP_001889254.1">
    <property type="nucleotide sequence ID" value="XM_001889219.1"/>
</dbReference>
<evidence type="ECO:0000256" key="4">
    <source>
        <dbReference type="ARBA" id="ARBA00022490"/>
    </source>
</evidence>
<comment type="subcellular location">
    <subcellularLocation>
        <location evidence="2">Cytoplasm</location>
    </subcellularLocation>
    <subcellularLocation>
        <location evidence="1">Nucleus</location>
    </subcellularLocation>
</comment>
<dbReference type="EMBL" id="DS547154">
    <property type="protein sequence ID" value="EDR00048.1"/>
    <property type="molecule type" value="Genomic_DNA"/>
</dbReference>
<dbReference type="AlphaFoldDB" id="B0DZ89"/>
<dbReference type="FunCoup" id="B0DZ89">
    <property type="interactions" value="496"/>
</dbReference>
<dbReference type="GO" id="GO:0008180">
    <property type="term" value="C:COP9 signalosome"/>
    <property type="evidence" value="ECO:0007669"/>
    <property type="project" value="UniProtKB-KW"/>
</dbReference>
<keyword evidence="9" id="KW-1185">Reference proteome</keyword>
<organism evidence="9">
    <name type="scientific">Laccaria bicolor (strain S238N-H82 / ATCC MYA-4686)</name>
    <name type="common">Bicoloured deceiver</name>
    <name type="synonym">Laccaria laccata var. bicolor</name>
    <dbReference type="NCBI Taxonomy" id="486041"/>
    <lineage>
        <taxon>Eukaryota</taxon>
        <taxon>Fungi</taxon>
        <taxon>Dikarya</taxon>
        <taxon>Basidiomycota</taxon>
        <taxon>Agaricomycotina</taxon>
        <taxon>Agaricomycetes</taxon>
        <taxon>Agaricomycetidae</taxon>
        <taxon>Agaricales</taxon>
        <taxon>Agaricineae</taxon>
        <taxon>Hydnangiaceae</taxon>
        <taxon>Laccaria</taxon>
    </lineage>
</organism>
<dbReference type="PANTHER" id="PTHR14145">
    <property type="entry name" value="26S PROTESOME SUBUNIT 6"/>
    <property type="match status" value="1"/>
</dbReference>
<evidence type="ECO:0000259" key="7">
    <source>
        <dbReference type="SMART" id="SM00088"/>
    </source>
</evidence>
<dbReference type="OrthoDB" id="422427at2759"/>